<sequence>MRFYYRITLALAVICLFGESGLGAPANGRYMYVKCKPDDKEAKCVTFKGPLVPLEGKSSRLPATAVKDIFPVSTEEDIPEMEEQSGSGDSDTFAPFINTDEQLMRDEPKQEVTKSEEEGSTVESSGDFDYSDYVKPQKIDWLSEKDLKEENIIA</sequence>
<reference evidence="1 2" key="1">
    <citation type="submission" date="2018-03" db="EMBL/GenBank/DDBJ databases">
        <title>Draft genome sequence of Rohu Carp (Labeo rohita).</title>
        <authorList>
            <person name="Das P."/>
            <person name="Kushwaha B."/>
            <person name="Joshi C.G."/>
            <person name="Kumar D."/>
            <person name="Nagpure N.S."/>
            <person name="Sahoo L."/>
            <person name="Das S.P."/>
            <person name="Bit A."/>
            <person name="Patnaik S."/>
            <person name="Meher P.K."/>
            <person name="Jayasankar P."/>
            <person name="Koringa P.G."/>
            <person name="Patel N.V."/>
            <person name="Hinsu A.T."/>
            <person name="Kumar R."/>
            <person name="Pandey M."/>
            <person name="Agarwal S."/>
            <person name="Srivastava S."/>
            <person name="Singh M."/>
            <person name="Iquebal M.A."/>
            <person name="Jaiswal S."/>
            <person name="Angadi U.B."/>
            <person name="Kumar N."/>
            <person name="Raza M."/>
            <person name="Shah T.M."/>
            <person name="Rai A."/>
            <person name="Jena J.K."/>
        </authorList>
    </citation>
    <scope>NUCLEOTIDE SEQUENCE [LARGE SCALE GENOMIC DNA]</scope>
    <source>
        <strain evidence="1">DASCIFA01</strain>
        <tissue evidence="1">Testis</tissue>
    </source>
</reference>
<dbReference type="STRING" id="84645.A0A498N4S3"/>
<dbReference type="EMBL" id="QBIY01011962">
    <property type="protein sequence ID" value="RXN27791.1"/>
    <property type="molecule type" value="Genomic_DNA"/>
</dbReference>
<comment type="caution">
    <text evidence="1">The sequence shown here is derived from an EMBL/GenBank/DDBJ whole genome shotgun (WGS) entry which is preliminary data.</text>
</comment>
<dbReference type="InterPro" id="IPR007455">
    <property type="entry name" value="Serglycin"/>
</dbReference>
<name>A0A498N4S3_LABRO</name>
<dbReference type="AlphaFoldDB" id="A0A498N4S3"/>
<gene>
    <name evidence="1" type="ORF">ROHU_019800</name>
</gene>
<accession>A0A498N4S3</accession>
<dbReference type="Pfam" id="PF04360">
    <property type="entry name" value="Serglycin"/>
    <property type="match status" value="1"/>
</dbReference>
<protein>
    <submittedName>
        <fullName evidence="1">Serglycin</fullName>
    </submittedName>
</protein>
<evidence type="ECO:0000313" key="2">
    <source>
        <dbReference type="Proteomes" id="UP000290572"/>
    </source>
</evidence>
<dbReference type="Proteomes" id="UP000290572">
    <property type="component" value="Unassembled WGS sequence"/>
</dbReference>
<dbReference type="OrthoDB" id="9884289at2759"/>
<proteinExistence type="predicted"/>
<keyword evidence="2" id="KW-1185">Reference proteome</keyword>
<organism evidence="1 2">
    <name type="scientific">Labeo rohita</name>
    <name type="common">Indian major carp</name>
    <name type="synonym">Cyprinus rohita</name>
    <dbReference type="NCBI Taxonomy" id="84645"/>
    <lineage>
        <taxon>Eukaryota</taxon>
        <taxon>Metazoa</taxon>
        <taxon>Chordata</taxon>
        <taxon>Craniata</taxon>
        <taxon>Vertebrata</taxon>
        <taxon>Euteleostomi</taxon>
        <taxon>Actinopterygii</taxon>
        <taxon>Neopterygii</taxon>
        <taxon>Teleostei</taxon>
        <taxon>Ostariophysi</taxon>
        <taxon>Cypriniformes</taxon>
        <taxon>Cyprinidae</taxon>
        <taxon>Labeoninae</taxon>
        <taxon>Labeonini</taxon>
        <taxon>Labeo</taxon>
    </lineage>
</organism>
<evidence type="ECO:0000313" key="1">
    <source>
        <dbReference type="EMBL" id="RXN27791.1"/>
    </source>
</evidence>